<dbReference type="InterPro" id="IPR002083">
    <property type="entry name" value="MATH/TRAF_dom"/>
</dbReference>
<sequence length="210" mass="23449">MNKEWGIARLLSQNVFNDSKKGYLIQDKCMFGVEIFANRCTGRGECLAFPEKIDSIPCTWKVNAFSALSNATYSSDEFTMGSYKWKLLLYPKGDCTQEGRRNLSIFLTLADMKTAARVHAKFTLSIENQKDKEHKKFTGYSIDICPAFQDIISAPIDTFGDFHLDFKCSMTLTETGDISDGESSATIDIRDGGSNVSIDIQDNAISFSHV</sequence>
<dbReference type="CDD" id="cd00121">
    <property type="entry name" value="MATH"/>
    <property type="match status" value="1"/>
</dbReference>
<organism evidence="2 3">
    <name type="scientific">Coffea arabica</name>
    <name type="common">Arabian coffee</name>
    <dbReference type="NCBI Taxonomy" id="13443"/>
    <lineage>
        <taxon>Eukaryota</taxon>
        <taxon>Viridiplantae</taxon>
        <taxon>Streptophyta</taxon>
        <taxon>Embryophyta</taxon>
        <taxon>Tracheophyta</taxon>
        <taxon>Spermatophyta</taxon>
        <taxon>Magnoliopsida</taxon>
        <taxon>eudicotyledons</taxon>
        <taxon>Gunneridae</taxon>
        <taxon>Pentapetalae</taxon>
        <taxon>asterids</taxon>
        <taxon>lamiids</taxon>
        <taxon>Gentianales</taxon>
        <taxon>Rubiaceae</taxon>
        <taxon>Ixoroideae</taxon>
        <taxon>Gardenieae complex</taxon>
        <taxon>Bertiereae - Coffeeae clade</taxon>
        <taxon>Coffeeae</taxon>
        <taxon>Coffea</taxon>
    </lineage>
</organism>
<dbReference type="RefSeq" id="XP_071918705.1">
    <property type="nucleotide sequence ID" value="XM_072062604.1"/>
</dbReference>
<dbReference type="Gene3D" id="2.60.210.10">
    <property type="entry name" value="Apoptosis, Tumor Necrosis Factor Receptor Associated Protein 2, Chain A"/>
    <property type="match status" value="2"/>
</dbReference>
<feature type="domain" description="MATH" evidence="1">
    <location>
        <begin position="1"/>
        <end position="35"/>
    </location>
</feature>
<dbReference type="Pfam" id="PF22486">
    <property type="entry name" value="MATH_2"/>
    <property type="match status" value="1"/>
</dbReference>
<accession>A0ABM4VGP7</accession>
<dbReference type="PANTHER" id="PTHR46162:SF40">
    <property type="entry name" value="TRAF-LIKE FAMILY PROTEIN"/>
    <property type="match status" value="1"/>
</dbReference>
<dbReference type="SUPFAM" id="SSF49599">
    <property type="entry name" value="TRAF domain-like"/>
    <property type="match status" value="1"/>
</dbReference>
<evidence type="ECO:0000259" key="1">
    <source>
        <dbReference type="PROSITE" id="PS50144"/>
    </source>
</evidence>
<dbReference type="GeneID" id="113705716"/>
<dbReference type="PANTHER" id="PTHR46162">
    <property type="entry name" value="TRAF-LIKE FAMILY PROTEIN"/>
    <property type="match status" value="1"/>
</dbReference>
<feature type="domain" description="MATH" evidence="1">
    <location>
        <begin position="55"/>
        <end position="170"/>
    </location>
</feature>
<dbReference type="PROSITE" id="PS50144">
    <property type="entry name" value="MATH"/>
    <property type="match status" value="2"/>
</dbReference>
<reference evidence="3" key="1">
    <citation type="submission" date="2025-08" db="UniProtKB">
        <authorList>
            <consortium name="RefSeq"/>
        </authorList>
    </citation>
    <scope>IDENTIFICATION</scope>
    <source>
        <tissue evidence="3">Leaves</tissue>
    </source>
</reference>
<gene>
    <name evidence="3" type="primary">LOC113705716</name>
</gene>
<evidence type="ECO:0000313" key="3">
    <source>
        <dbReference type="RefSeq" id="XP_071918705.1"/>
    </source>
</evidence>
<name>A0ABM4VGP7_COFAR</name>
<evidence type="ECO:0000313" key="2">
    <source>
        <dbReference type="Proteomes" id="UP001652660"/>
    </source>
</evidence>
<dbReference type="InterPro" id="IPR008974">
    <property type="entry name" value="TRAF-like"/>
</dbReference>
<dbReference type="Proteomes" id="UP001652660">
    <property type="component" value="Chromosome 8c"/>
</dbReference>
<protein>
    <recommendedName>
        <fullName evidence="1">MATH domain-containing protein</fullName>
    </recommendedName>
</protein>
<proteinExistence type="predicted"/>
<keyword evidence="2" id="KW-1185">Reference proteome</keyword>